<gene>
    <name evidence="1" type="ORF">SAMN02744124_02510</name>
</gene>
<dbReference type="RefSeq" id="WP_139817527.1">
    <property type="nucleotide sequence ID" value="NZ_FXAE01000024.1"/>
</dbReference>
<comment type="caution">
    <text evidence="1">The sequence shown here is derived from an EMBL/GenBank/DDBJ whole genome shotgun (WGS) entry which is preliminary data.</text>
</comment>
<sequence length="62" mass="7627">MKEELIEKVSHLYETLKDLNDLWRRLDWSFVPEDVNEHYPFHQDLVQMQEGVVKWLEIIKKS</sequence>
<dbReference type="EMBL" id="FXAE01000024">
    <property type="protein sequence ID" value="SMF33619.1"/>
    <property type="molecule type" value="Genomic_DNA"/>
</dbReference>
<proteinExistence type="predicted"/>
<accession>A0ABY1LYH0</accession>
<keyword evidence="2" id="KW-1185">Reference proteome</keyword>
<protein>
    <submittedName>
        <fullName evidence="1">Uncharacterized protein</fullName>
    </submittedName>
</protein>
<dbReference type="Proteomes" id="UP000192939">
    <property type="component" value="Unassembled WGS sequence"/>
</dbReference>
<name>A0ABY1LYH0_9BACL</name>
<evidence type="ECO:0000313" key="2">
    <source>
        <dbReference type="Proteomes" id="UP000192939"/>
    </source>
</evidence>
<reference evidence="1 2" key="1">
    <citation type="submission" date="2017-04" db="EMBL/GenBank/DDBJ databases">
        <authorList>
            <person name="Varghese N."/>
            <person name="Submissions S."/>
        </authorList>
    </citation>
    <scope>NUCLEOTIDE SEQUENCE [LARGE SCALE GENOMIC DNA]</scope>
    <source>
        <strain evidence="1 2">J12</strain>
    </source>
</reference>
<organism evidence="1 2">
    <name type="scientific">Paenibacillus barengoltzii J12</name>
    <dbReference type="NCBI Taxonomy" id="935846"/>
    <lineage>
        <taxon>Bacteria</taxon>
        <taxon>Bacillati</taxon>
        <taxon>Bacillota</taxon>
        <taxon>Bacilli</taxon>
        <taxon>Bacillales</taxon>
        <taxon>Paenibacillaceae</taxon>
        <taxon>Paenibacillus</taxon>
    </lineage>
</organism>
<evidence type="ECO:0000313" key="1">
    <source>
        <dbReference type="EMBL" id="SMF33619.1"/>
    </source>
</evidence>